<protein>
    <submittedName>
        <fullName evidence="1">Uncharacterized protein</fullName>
    </submittedName>
</protein>
<organism evidence="1 2">
    <name type="scientific">Nephila pilipes</name>
    <name type="common">Giant wood spider</name>
    <name type="synonym">Nephila maculata</name>
    <dbReference type="NCBI Taxonomy" id="299642"/>
    <lineage>
        <taxon>Eukaryota</taxon>
        <taxon>Metazoa</taxon>
        <taxon>Ecdysozoa</taxon>
        <taxon>Arthropoda</taxon>
        <taxon>Chelicerata</taxon>
        <taxon>Arachnida</taxon>
        <taxon>Araneae</taxon>
        <taxon>Araneomorphae</taxon>
        <taxon>Entelegynae</taxon>
        <taxon>Araneoidea</taxon>
        <taxon>Nephilidae</taxon>
        <taxon>Nephila</taxon>
    </lineage>
</organism>
<proteinExistence type="predicted"/>
<sequence>MLNQRIPPTPTKAIIRSEINATVSFAKPDSSSTKRSLRHRQVLRNKRSISPPIYRIECSSICFIYNRNGKVNSVGSSQTDKF</sequence>
<comment type="caution">
    <text evidence="1">The sequence shown here is derived from an EMBL/GenBank/DDBJ whole genome shotgun (WGS) entry which is preliminary data.</text>
</comment>
<reference evidence="1" key="1">
    <citation type="submission" date="2020-08" db="EMBL/GenBank/DDBJ databases">
        <title>Multicomponent nature underlies the extraordinary mechanical properties of spider dragline silk.</title>
        <authorList>
            <person name="Kono N."/>
            <person name="Nakamura H."/>
            <person name="Mori M."/>
            <person name="Yoshida Y."/>
            <person name="Ohtoshi R."/>
            <person name="Malay A.D."/>
            <person name="Moran D.A.P."/>
            <person name="Tomita M."/>
            <person name="Numata K."/>
            <person name="Arakawa K."/>
        </authorList>
    </citation>
    <scope>NUCLEOTIDE SEQUENCE</scope>
</reference>
<evidence type="ECO:0000313" key="1">
    <source>
        <dbReference type="EMBL" id="GFT39460.1"/>
    </source>
</evidence>
<evidence type="ECO:0000313" key="2">
    <source>
        <dbReference type="Proteomes" id="UP000887013"/>
    </source>
</evidence>
<dbReference type="Proteomes" id="UP000887013">
    <property type="component" value="Unassembled WGS sequence"/>
</dbReference>
<name>A0A8X6TQ74_NEPPI</name>
<gene>
    <name evidence="1" type="ORF">NPIL_354641</name>
</gene>
<keyword evidence="2" id="KW-1185">Reference proteome</keyword>
<accession>A0A8X6TQ74</accession>
<dbReference type="EMBL" id="BMAW01109669">
    <property type="protein sequence ID" value="GFT39460.1"/>
    <property type="molecule type" value="Genomic_DNA"/>
</dbReference>
<dbReference type="AlphaFoldDB" id="A0A8X6TQ74"/>